<reference evidence="1" key="1">
    <citation type="journal article" date="2014" name="Front. Microbiol.">
        <title>High frequency of phylogenetically diverse reductive dehalogenase-homologous genes in deep subseafloor sedimentary metagenomes.</title>
        <authorList>
            <person name="Kawai M."/>
            <person name="Futagami T."/>
            <person name="Toyoda A."/>
            <person name="Takaki Y."/>
            <person name="Nishi S."/>
            <person name="Hori S."/>
            <person name="Arai W."/>
            <person name="Tsubouchi T."/>
            <person name="Morono Y."/>
            <person name="Uchiyama I."/>
            <person name="Ito T."/>
            <person name="Fujiyama A."/>
            <person name="Inagaki F."/>
            <person name="Takami H."/>
        </authorList>
    </citation>
    <scope>NUCLEOTIDE SEQUENCE</scope>
    <source>
        <strain evidence="1">Expedition CK06-06</strain>
    </source>
</reference>
<feature type="non-terminal residue" evidence="1">
    <location>
        <position position="1"/>
    </location>
</feature>
<protein>
    <submittedName>
        <fullName evidence="1">Uncharacterized protein</fullName>
    </submittedName>
</protein>
<sequence>FAITAGGQPVTAEVWLGYPEGEQRYQAATGEVPAFSSLRYAIFQLAAEQAQELKVWAHKITSEGDSEGLPALLEVHCGDETTRFNLKLSGGQALLPLTSEPCRLEITLPGASAP</sequence>
<evidence type="ECO:0000313" key="1">
    <source>
        <dbReference type="EMBL" id="GAG20906.1"/>
    </source>
</evidence>
<comment type="caution">
    <text evidence="1">The sequence shown here is derived from an EMBL/GenBank/DDBJ whole genome shotgun (WGS) entry which is preliminary data.</text>
</comment>
<gene>
    <name evidence="1" type="ORF">S01H1_56738</name>
</gene>
<name>X0X7E1_9ZZZZ</name>
<accession>X0X7E1</accession>
<dbReference type="AlphaFoldDB" id="X0X7E1"/>
<dbReference type="EMBL" id="BARS01036961">
    <property type="protein sequence ID" value="GAG20906.1"/>
    <property type="molecule type" value="Genomic_DNA"/>
</dbReference>
<organism evidence="1">
    <name type="scientific">marine sediment metagenome</name>
    <dbReference type="NCBI Taxonomy" id="412755"/>
    <lineage>
        <taxon>unclassified sequences</taxon>
        <taxon>metagenomes</taxon>
        <taxon>ecological metagenomes</taxon>
    </lineage>
</organism>
<proteinExistence type="predicted"/>